<keyword evidence="1" id="KW-0479">Metal-binding</keyword>
<dbReference type="GeneTree" id="ENSGT00730000111394"/>
<feature type="domain" description="THAP-type" evidence="8">
    <location>
        <begin position="1"/>
        <end position="87"/>
    </location>
</feature>
<keyword evidence="6" id="KW-0175">Coiled coil</keyword>
<dbReference type="InParanoid" id="A0A3P8YIF5"/>
<dbReference type="InterPro" id="IPR006612">
    <property type="entry name" value="THAP_Znf"/>
</dbReference>
<dbReference type="PANTHER" id="PTHR47502">
    <property type="entry name" value="THAP DOMAIN-CONTAINING PROTEIN 7"/>
    <property type="match status" value="1"/>
</dbReference>
<dbReference type="Proteomes" id="UP000265140">
    <property type="component" value="Chromosome 10"/>
</dbReference>
<dbReference type="Pfam" id="PF05485">
    <property type="entry name" value="THAP"/>
    <property type="match status" value="1"/>
</dbReference>
<feature type="region of interest" description="Disordered" evidence="7">
    <location>
        <begin position="312"/>
        <end position="369"/>
    </location>
</feature>
<evidence type="ECO:0000256" key="1">
    <source>
        <dbReference type="ARBA" id="ARBA00022723"/>
    </source>
</evidence>
<dbReference type="OMA" id="GHMTENS"/>
<feature type="coiled-coil region" evidence="6">
    <location>
        <begin position="185"/>
        <end position="222"/>
    </location>
</feature>
<evidence type="ECO:0000256" key="7">
    <source>
        <dbReference type="SAM" id="MobiDB-lite"/>
    </source>
</evidence>
<dbReference type="Ensembl" id="ENSELUT00000024862.3">
    <property type="protein sequence ID" value="ENSELUP00000015710.3"/>
    <property type="gene ID" value="ENSELUG00000015639.3"/>
</dbReference>
<reference evidence="9" key="3">
    <citation type="submission" date="2025-08" db="UniProtKB">
        <authorList>
            <consortium name="Ensembl"/>
        </authorList>
    </citation>
    <scope>IDENTIFICATION</scope>
</reference>
<feature type="compositionally biased region" description="Polar residues" evidence="7">
    <location>
        <begin position="101"/>
        <end position="123"/>
    </location>
</feature>
<evidence type="ECO:0000256" key="2">
    <source>
        <dbReference type="ARBA" id="ARBA00022771"/>
    </source>
</evidence>
<sequence>MPRHCSAGGCKSRDTRENRKAGITFHRLPKRGTARRGLWIINSHRQGPQGQGPWDPQSNFIYFCSKHFTPESFELSGVRCVASPKTNSVRTFLSFEAPNGEPNNQTEQSDAQSLPPSQGTSEQIVEKPQSSPRPPSGSSPEDAPGSPSSPRPHSPSRYMLRLPPPPGFYLAKEHSYAQHCPLVWRKRYDRAIDSLEKSLRLLSAARRRENRLRNALLRLRENRLKHTLLRSRDGAKARRGRSGDRTEGGASLCRPEEAEIDAASEDLGLFEDRPGESMSWEGRVRTTETKAGLEEDVGCCFYCGRGREEPGVKVSRASSQVQKDAGGTADDYSWSSHLDERGRSSHRGGRIAKKGRGQKGGGTRSEAGPPLDGYESYYYYCGAPESGGDVQVVMVEQPPEKPVEAGSGLHYNPLLSIPLLQTQSQAGLLPSSGAALQEIHNGVQFLRQGATSQPGLLLADLNPVETEPADGQQEQQQQVFWIQEGAEGPLLLVPVPHKDHLKGGVGMEGVAGEGGAHTILVSGEGFSSDFADEKEELCLEAGGLRVSLPSDGQGCLHSDSQTTLGSGEVRERLKEHLEGFQLQLSSEFD</sequence>
<evidence type="ECO:0000259" key="8">
    <source>
        <dbReference type="PROSITE" id="PS50950"/>
    </source>
</evidence>
<evidence type="ECO:0000256" key="4">
    <source>
        <dbReference type="ARBA" id="ARBA00023125"/>
    </source>
</evidence>
<dbReference type="PROSITE" id="PS50950">
    <property type="entry name" value="ZF_THAP"/>
    <property type="match status" value="1"/>
</dbReference>
<protein>
    <recommendedName>
        <fullName evidence="8">THAP-type domain-containing protein</fullName>
    </recommendedName>
</protein>
<dbReference type="AlphaFoldDB" id="A0A3P8YIF5"/>
<reference evidence="9" key="4">
    <citation type="submission" date="2025-09" db="UniProtKB">
        <authorList>
            <consortium name="Ensembl"/>
        </authorList>
    </citation>
    <scope>IDENTIFICATION</scope>
</reference>
<dbReference type="SUPFAM" id="SSF57716">
    <property type="entry name" value="Glucocorticoid receptor-like (DNA-binding domain)"/>
    <property type="match status" value="1"/>
</dbReference>
<dbReference type="GO" id="GO:0005634">
    <property type="term" value="C:nucleus"/>
    <property type="evidence" value="ECO:0007669"/>
    <property type="project" value="TreeGrafter"/>
</dbReference>
<name>A0A3P8YIF5_ESOLU</name>
<dbReference type="PANTHER" id="PTHR47502:SF1">
    <property type="entry name" value="THAP DOMAIN-CONTAINING PROTEIN 7"/>
    <property type="match status" value="1"/>
</dbReference>
<dbReference type="STRING" id="8010.ENSELUP00000015704"/>
<evidence type="ECO:0000256" key="5">
    <source>
        <dbReference type="PROSITE-ProRule" id="PRU00309"/>
    </source>
</evidence>
<dbReference type="GO" id="GO:0008270">
    <property type="term" value="F:zinc ion binding"/>
    <property type="evidence" value="ECO:0007669"/>
    <property type="project" value="UniProtKB-KW"/>
</dbReference>
<feature type="region of interest" description="Disordered" evidence="7">
    <location>
        <begin position="231"/>
        <end position="253"/>
    </location>
</feature>
<gene>
    <name evidence="9" type="primary">THAP7</name>
</gene>
<dbReference type="Bgee" id="ENSELUG00000015639">
    <property type="expression patterns" value="Expressed in ovary and 13 other cell types or tissues"/>
</dbReference>
<feature type="region of interest" description="Disordered" evidence="7">
    <location>
        <begin position="95"/>
        <end position="160"/>
    </location>
</feature>
<evidence type="ECO:0000313" key="9">
    <source>
        <dbReference type="Ensembl" id="ENSELUP00000015710.3"/>
    </source>
</evidence>
<evidence type="ECO:0000313" key="10">
    <source>
        <dbReference type="Proteomes" id="UP000265140"/>
    </source>
</evidence>
<keyword evidence="10" id="KW-1185">Reference proteome</keyword>
<keyword evidence="4 5" id="KW-0238">DNA-binding</keyword>
<evidence type="ECO:0000256" key="3">
    <source>
        <dbReference type="ARBA" id="ARBA00022833"/>
    </source>
</evidence>
<keyword evidence="2 5" id="KW-0863">Zinc-finger</keyword>
<dbReference type="SMART" id="SM00980">
    <property type="entry name" value="THAP"/>
    <property type="match status" value="1"/>
</dbReference>
<organism evidence="9 10">
    <name type="scientific">Esox lucius</name>
    <name type="common">Northern pike</name>
    <dbReference type="NCBI Taxonomy" id="8010"/>
    <lineage>
        <taxon>Eukaryota</taxon>
        <taxon>Metazoa</taxon>
        <taxon>Chordata</taxon>
        <taxon>Craniata</taxon>
        <taxon>Vertebrata</taxon>
        <taxon>Euteleostomi</taxon>
        <taxon>Actinopterygii</taxon>
        <taxon>Neopterygii</taxon>
        <taxon>Teleostei</taxon>
        <taxon>Protacanthopterygii</taxon>
        <taxon>Esociformes</taxon>
        <taxon>Esocidae</taxon>
        <taxon>Esox</taxon>
    </lineage>
</organism>
<reference evidence="10" key="1">
    <citation type="journal article" date="2014" name="PLoS ONE">
        <title>The genome and linkage map of the northern pike (Esox lucius): conserved synteny revealed between the salmonid sister group and the Neoteleostei.</title>
        <authorList>
            <person name="Rondeau E.B."/>
            <person name="Minkley D.R."/>
            <person name="Leong J.S."/>
            <person name="Messmer A.M."/>
            <person name="Jantzen J.R."/>
            <person name="von Schalburg K.R."/>
            <person name="Lemon C."/>
            <person name="Bird N.H."/>
            <person name="Koop B.F."/>
        </authorList>
    </citation>
    <scope>NUCLEOTIDE SEQUENCE</scope>
</reference>
<dbReference type="GO" id="GO:0003677">
    <property type="term" value="F:DNA binding"/>
    <property type="evidence" value="ECO:0007669"/>
    <property type="project" value="UniProtKB-UniRule"/>
</dbReference>
<feature type="compositionally biased region" description="Basic and acidic residues" evidence="7">
    <location>
        <begin position="231"/>
        <end position="247"/>
    </location>
</feature>
<keyword evidence="3" id="KW-0862">Zinc</keyword>
<accession>A0A3P8YIF5</accession>
<dbReference type="GO" id="GO:0006355">
    <property type="term" value="P:regulation of DNA-templated transcription"/>
    <property type="evidence" value="ECO:0007669"/>
    <property type="project" value="TreeGrafter"/>
</dbReference>
<proteinExistence type="predicted"/>
<dbReference type="SMART" id="SM00692">
    <property type="entry name" value="DM3"/>
    <property type="match status" value="1"/>
</dbReference>
<evidence type="ECO:0000256" key="6">
    <source>
        <dbReference type="SAM" id="Coils"/>
    </source>
</evidence>
<dbReference type="FunCoup" id="A0A3P8YIF5">
    <property type="interactions" value="30"/>
</dbReference>
<reference evidence="9" key="2">
    <citation type="submission" date="2020-02" db="EMBL/GenBank/DDBJ databases">
        <title>Esox lucius (northern pike) genome, fEsoLuc1, primary haplotype.</title>
        <authorList>
            <person name="Myers G."/>
            <person name="Karagic N."/>
            <person name="Meyer A."/>
            <person name="Pippel M."/>
            <person name="Reichard M."/>
            <person name="Winkler S."/>
            <person name="Tracey A."/>
            <person name="Sims Y."/>
            <person name="Howe K."/>
            <person name="Rhie A."/>
            <person name="Formenti G."/>
            <person name="Durbin R."/>
            <person name="Fedrigo O."/>
            <person name="Jarvis E.D."/>
        </authorList>
    </citation>
    <scope>NUCLEOTIDE SEQUENCE [LARGE SCALE GENOMIC DNA]</scope>
</reference>
<dbReference type="InterPro" id="IPR026519">
    <property type="entry name" value="THAP7"/>
</dbReference>
<feature type="compositionally biased region" description="Basic residues" evidence="7">
    <location>
        <begin position="344"/>
        <end position="357"/>
    </location>
</feature>